<dbReference type="EMBL" id="NBTY01000212">
    <property type="protein sequence ID" value="OTP65825.1"/>
    <property type="molecule type" value="Genomic_DNA"/>
</dbReference>
<sequence>MNERGSNEGQAGRGKAHRFGSAEKASASRRFPDVREKTRLAGCTGGGSVRRSAVLRRRARRFVRTDLRALRYSSGTWTERDR</sequence>
<organism evidence="2 3">
    <name type="scientific">Caballeronia sordidicola</name>
    <name type="common">Burkholderia sordidicola</name>
    <dbReference type="NCBI Taxonomy" id="196367"/>
    <lineage>
        <taxon>Bacteria</taxon>
        <taxon>Pseudomonadati</taxon>
        <taxon>Pseudomonadota</taxon>
        <taxon>Betaproteobacteria</taxon>
        <taxon>Burkholderiales</taxon>
        <taxon>Burkholderiaceae</taxon>
        <taxon>Caballeronia</taxon>
    </lineage>
</organism>
<protein>
    <submittedName>
        <fullName evidence="2">Uncharacterized protein</fullName>
    </submittedName>
</protein>
<comment type="caution">
    <text evidence="2">The sequence shown here is derived from an EMBL/GenBank/DDBJ whole genome shotgun (WGS) entry which is preliminary data.</text>
</comment>
<feature type="region of interest" description="Disordered" evidence="1">
    <location>
        <begin position="1"/>
        <end position="49"/>
    </location>
</feature>
<name>A0A242M3Q6_CABSO</name>
<evidence type="ECO:0000256" key="1">
    <source>
        <dbReference type="SAM" id="MobiDB-lite"/>
    </source>
</evidence>
<dbReference type="Proteomes" id="UP000194546">
    <property type="component" value="Unassembled WGS sequence"/>
</dbReference>
<gene>
    <name evidence="2" type="ORF">PAMC26510_36955</name>
</gene>
<reference evidence="2 3" key="1">
    <citation type="submission" date="2017-03" db="EMBL/GenBank/DDBJ databases">
        <title>Genome analysis of strain PAMC 26510.</title>
        <authorList>
            <person name="Oh H.-M."/>
            <person name="Yang J.-A."/>
        </authorList>
    </citation>
    <scope>NUCLEOTIDE SEQUENCE [LARGE SCALE GENOMIC DNA]</scope>
    <source>
        <strain evidence="2 3">PAMC 26510</strain>
    </source>
</reference>
<accession>A0A242M3Q6</accession>
<dbReference type="AlphaFoldDB" id="A0A242M3Q6"/>
<evidence type="ECO:0000313" key="2">
    <source>
        <dbReference type="EMBL" id="OTP65825.1"/>
    </source>
</evidence>
<proteinExistence type="predicted"/>
<evidence type="ECO:0000313" key="3">
    <source>
        <dbReference type="Proteomes" id="UP000194546"/>
    </source>
</evidence>
<feature type="compositionally biased region" description="Basic and acidic residues" evidence="1">
    <location>
        <begin position="30"/>
        <end position="39"/>
    </location>
</feature>